<evidence type="ECO:0008006" key="3">
    <source>
        <dbReference type="Google" id="ProtNLM"/>
    </source>
</evidence>
<proteinExistence type="predicted"/>
<gene>
    <name evidence="1" type="ORF">A3G33_05605</name>
</gene>
<name>A0A1G1L1V5_9BACT</name>
<protein>
    <recommendedName>
        <fullName evidence="3">Exosortase system-associated protein, TIGR04073 family</fullName>
    </recommendedName>
</protein>
<accession>A0A1G1L1V5</accession>
<dbReference type="EMBL" id="MHFR01000015">
    <property type="protein sequence ID" value="OGW99098.1"/>
    <property type="molecule type" value="Genomic_DNA"/>
</dbReference>
<comment type="caution">
    <text evidence="1">The sequence shown here is derived from an EMBL/GenBank/DDBJ whole genome shotgun (WGS) entry which is preliminary data.</text>
</comment>
<evidence type="ECO:0000313" key="2">
    <source>
        <dbReference type="Proteomes" id="UP000178187"/>
    </source>
</evidence>
<organism evidence="1 2">
    <name type="scientific">Candidatus Danuiimicrobium aquiferis</name>
    <dbReference type="NCBI Taxonomy" id="1801832"/>
    <lineage>
        <taxon>Bacteria</taxon>
        <taxon>Pseudomonadati</taxon>
        <taxon>Candidatus Omnitrophota</taxon>
        <taxon>Candidatus Danuiimicrobium</taxon>
    </lineage>
</organism>
<dbReference type="NCBIfam" id="TIGR04073">
    <property type="entry name" value="exo_TIGR04073"/>
    <property type="match status" value="1"/>
</dbReference>
<dbReference type="AlphaFoldDB" id="A0A1G1L1V5"/>
<dbReference type="InterPro" id="IPR023824">
    <property type="entry name" value="CHP04073_exosortase-affil"/>
</dbReference>
<evidence type="ECO:0000313" key="1">
    <source>
        <dbReference type="EMBL" id="OGW99098.1"/>
    </source>
</evidence>
<dbReference type="Proteomes" id="UP000178187">
    <property type="component" value="Unassembled WGS sequence"/>
</dbReference>
<reference evidence="1 2" key="1">
    <citation type="journal article" date="2016" name="Nat. Commun.">
        <title>Thousands of microbial genomes shed light on interconnected biogeochemical processes in an aquifer system.</title>
        <authorList>
            <person name="Anantharaman K."/>
            <person name="Brown C.T."/>
            <person name="Hug L.A."/>
            <person name="Sharon I."/>
            <person name="Castelle C.J."/>
            <person name="Probst A.J."/>
            <person name="Thomas B.C."/>
            <person name="Singh A."/>
            <person name="Wilkins M.J."/>
            <person name="Karaoz U."/>
            <person name="Brodie E.L."/>
            <person name="Williams K.H."/>
            <person name="Hubbard S.S."/>
            <person name="Banfield J.F."/>
        </authorList>
    </citation>
    <scope>NUCLEOTIDE SEQUENCE [LARGE SCALE GENOMIC DNA]</scope>
</reference>
<sequence length="128" mass="14289">MINKLTRIMNMKKNTAFIIIILLLSVVVFNSVSFAQEVVVQQSESYFDRSLHKLGRGVHDVLFCPAELAVWIRKDFREGTIPQAVTAGFVKGIGHMVARAAVGVYEIGTFLVPQKPILNPEFFFSGAF</sequence>